<dbReference type="InterPro" id="IPR050562">
    <property type="entry name" value="FAD_mOase_fung"/>
</dbReference>
<evidence type="ECO:0000256" key="3">
    <source>
        <dbReference type="ARBA" id="ARBA00007992"/>
    </source>
</evidence>
<dbReference type="RefSeq" id="XP_031085003.1">
    <property type="nucleotide sequence ID" value="XM_031219222.1"/>
</dbReference>
<feature type="transmembrane region" description="Helical" evidence="11">
    <location>
        <begin position="645"/>
        <end position="665"/>
    </location>
</feature>
<dbReference type="EMBL" id="FJOF01000008">
    <property type="protein sequence ID" value="CZR44469.1"/>
    <property type="molecule type" value="Genomic_DNA"/>
</dbReference>
<reference evidence="14" key="1">
    <citation type="journal article" date="2016" name="Genome Biol. Evol.">
        <title>Comparative 'omics' of the Fusarium fujikuroi species complex highlights differences in genetic potential and metabolite synthesis.</title>
        <authorList>
            <person name="Niehaus E.-M."/>
            <person name="Muensterkoetter M."/>
            <person name="Proctor R.H."/>
            <person name="Brown D.W."/>
            <person name="Sharon A."/>
            <person name="Idan Y."/>
            <person name="Oren-Young L."/>
            <person name="Sieber C.M."/>
            <person name="Novak O."/>
            <person name="Pencik A."/>
            <person name="Tarkowska D."/>
            <person name="Hromadova K."/>
            <person name="Freeman S."/>
            <person name="Maymon M."/>
            <person name="Elazar M."/>
            <person name="Youssef S.A."/>
            <person name="El-Shabrawy E.S.M."/>
            <person name="Shalaby A.B.A."/>
            <person name="Houterman P."/>
            <person name="Brock N.L."/>
            <person name="Burkhardt I."/>
            <person name="Tsavkelova E.A."/>
            <person name="Dickschat J.S."/>
            <person name="Galuszka P."/>
            <person name="Gueldener U."/>
            <person name="Tudzynski B."/>
        </authorList>
    </citation>
    <scope>NUCLEOTIDE SEQUENCE [LARGE SCALE GENOMIC DNA]</scope>
    <source>
        <strain evidence="14">ET1</strain>
    </source>
</reference>
<sequence>MADKRPFRVVIVGASVTGLSLANMLQANGIDFLVLEAYPTVAPQVGASIGLLPHGNRILDQLGLYEKVMGITPPIQTFNFRDTNGQILACHREMDKRIIERHGYPMVFLDRQMLLNVLYNSIKDKTKVLTNKRIVRNELVNGGVRAVTSDGTIIAGDILVGADGVHSRVRSEMWKLAGRLSPGLFDLNEHEAPPCENSCIFGISNPCPGINPGDLHCVFRNSSSYLVTGGPQGRVYWFRFQKLQEKVHGSAIPRYSEKDLQKALSESADNSILPNLKFSTLIDNKVSAVMTPLVEYVYKQWHFDRIITLGDSAHKFHPVGGQGGNAAIESAALLTNNLVNALKRSPSGRLTTVQVESMFADVQSRRKPRLALNHRYSHNRANTEALDTPLKKLMAIYLLPLVDEQVVTLGYCSQHPGGEMLDMLPVHHYENLIPYKQELLCEPTSRGSMQWVLVVTYVVFTVIAASAGKYGPNPTDESVPHGHWIDKASILSREALKVNAFGHSIQPIVIVMVEGYRGRNKLTPLGLPALWLMLIQCAGIGVAMPLYYLVYTLISDVEFYWWPLRRFVPLRYARHAISAYVMSEAIHFGLVLSTTHLPKWMQAVKSFWPLLVPVFVGMLGSFGSRQTALNPSKTLKLELKVLGRIYLVAGLFGTLCHWFAIMQAIRNADLNMILNFSQPALIDETLHILVTRHAGVGMYFLASYVWTFQAVWDLNRLGRANMNLFSASLWILLALVSFGPGASVAGVWYIREHAMSRTSFQKKQAAKNT</sequence>
<dbReference type="GO" id="GO:0004497">
    <property type="term" value="F:monooxygenase activity"/>
    <property type="evidence" value="ECO:0007669"/>
    <property type="project" value="UniProtKB-KW"/>
</dbReference>
<comment type="caution">
    <text evidence="13">The sequence shown here is derived from an EMBL/GenBank/DDBJ whole genome shotgun (WGS) entry which is preliminary data.</text>
</comment>
<evidence type="ECO:0000256" key="6">
    <source>
        <dbReference type="ARBA" id="ARBA00022827"/>
    </source>
</evidence>
<proteinExistence type="inferred from homology"/>
<accession>A0A1L7VVJ6</accession>
<keyword evidence="8" id="KW-0560">Oxidoreductase</keyword>
<evidence type="ECO:0000256" key="7">
    <source>
        <dbReference type="ARBA" id="ARBA00022989"/>
    </source>
</evidence>
<dbReference type="SUPFAM" id="SSF51905">
    <property type="entry name" value="FAD/NAD(P)-binding domain"/>
    <property type="match status" value="1"/>
</dbReference>
<keyword evidence="7 11" id="KW-1133">Transmembrane helix</keyword>
<keyword evidence="9" id="KW-0503">Monooxygenase</keyword>
<dbReference type="GO" id="GO:0071949">
    <property type="term" value="F:FAD binding"/>
    <property type="evidence" value="ECO:0007669"/>
    <property type="project" value="InterPro"/>
</dbReference>
<comment type="subcellular location">
    <subcellularLocation>
        <location evidence="2">Membrane</location>
    </subcellularLocation>
</comment>
<dbReference type="Proteomes" id="UP000183971">
    <property type="component" value="Unassembled WGS sequence"/>
</dbReference>
<evidence type="ECO:0000256" key="1">
    <source>
        <dbReference type="ARBA" id="ARBA00001974"/>
    </source>
</evidence>
<dbReference type="GO" id="GO:0016020">
    <property type="term" value="C:membrane"/>
    <property type="evidence" value="ECO:0007669"/>
    <property type="project" value="UniProtKB-SubCell"/>
</dbReference>
<dbReference type="InterPro" id="IPR036188">
    <property type="entry name" value="FAD/NAD-bd_sf"/>
</dbReference>
<name>A0A1L7VVJ6_FUSPR</name>
<evidence type="ECO:0000313" key="14">
    <source>
        <dbReference type="Proteomes" id="UP000183971"/>
    </source>
</evidence>
<protein>
    <submittedName>
        <fullName evidence="13">Related to hydroxylase</fullName>
    </submittedName>
</protein>
<feature type="transmembrane region" description="Helical" evidence="11">
    <location>
        <begin position="686"/>
        <end position="707"/>
    </location>
</feature>
<keyword evidence="6" id="KW-0274">FAD</keyword>
<comment type="cofactor">
    <cofactor evidence="1">
        <name>FAD</name>
        <dbReference type="ChEBI" id="CHEBI:57692"/>
    </cofactor>
</comment>
<evidence type="ECO:0000256" key="2">
    <source>
        <dbReference type="ARBA" id="ARBA00004370"/>
    </source>
</evidence>
<keyword evidence="5 11" id="KW-0812">Transmembrane</keyword>
<evidence type="ECO:0000256" key="11">
    <source>
        <dbReference type="SAM" id="Phobius"/>
    </source>
</evidence>
<evidence type="ECO:0000256" key="9">
    <source>
        <dbReference type="ARBA" id="ARBA00023033"/>
    </source>
</evidence>
<comment type="similarity">
    <text evidence="3">Belongs to the paxM FAD-dependent monooxygenase family.</text>
</comment>
<dbReference type="Gene3D" id="3.50.50.60">
    <property type="entry name" value="FAD/NAD(P)-binding domain"/>
    <property type="match status" value="1"/>
</dbReference>
<dbReference type="VEuPathDB" id="FungiDB:FPRO_14222"/>
<dbReference type="AlphaFoldDB" id="A0A1L7VVJ6"/>
<dbReference type="PANTHER" id="PTHR47356:SF2">
    <property type="entry name" value="FAD-BINDING DOMAIN-CONTAINING PROTEIN-RELATED"/>
    <property type="match status" value="1"/>
</dbReference>
<evidence type="ECO:0000313" key="13">
    <source>
        <dbReference type="EMBL" id="CZR44469.1"/>
    </source>
</evidence>
<dbReference type="Pfam" id="PF01494">
    <property type="entry name" value="FAD_binding_3"/>
    <property type="match status" value="1"/>
</dbReference>
<dbReference type="PANTHER" id="PTHR47356">
    <property type="entry name" value="FAD-DEPENDENT MONOOXYGENASE ASQG-RELATED"/>
    <property type="match status" value="1"/>
</dbReference>
<feature type="transmembrane region" description="Helical" evidence="11">
    <location>
        <begin position="727"/>
        <end position="750"/>
    </location>
</feature>
<gene>
    <name evidence="13" type="ORF">FPRO_14222</name>
</gene>
<evidence type="ECO:0000256" key="10">
    <source>
        <dbReference type="ARBA" id="ARBA00023136"/>
    </source>
</evidence>
<evidence type="ECO:0000259" key="12">
    <source>
        <dbReference type="Pfam" id="PF01494"/>
    </source>
</evidence>
<feature type="transmembrane region" description="Helical" evidence="11">
    <location>
        <begin position="529"/>
        <end position="554"/>
    </location>
</feature>
<dbReference type="PRINTS" id="PR00420">
    <property type="entry name" value="RNGMNOXGNASE"/>
</dbReference>
<keyword evidence="4" id="KW-0285">Flavoprotein</keyword>
<evidence type="ECO:0000256" key="4">
    <source>
        <dbReference type="ARBA" id="ARBA00022630"/>
    </source>
</evidence>
<keyword evidence="10 11" id="KW-0472">Membrane</keyword>
<dbReference type="InterPro" id="IPR002938">
    <property type="entry name" value="FAD-bd"/>
</dbReference>
<feature type="domain" description="FAD-binding" evidence="12">
    <location>
        <begin position="8"/>
        <end position="352"/>
    </location>
</feature>
<dbReference type="GeneID" id="42059080"/>
<feature type="transmembrane region" description="Helical" evidence="11">
    <location>
        <begin position="607"/>
        <end position="625"/>
    </location>
</feature>
<keyword evidence="14" id="KW-1185">Reference proteome</keyword>
<organism evidence="13 14">
    <name type="scientific">Fusarium proliferatum (strain ET1)</name>
    <name type="common">Orchid endophyte fungus</name>
    <dbReference type="NCBI Taxonomy" id="1227346"/>
    <lineage>
        <taxon>Eukaryota</taxon>
        <taxon>Fungi</taxon>
        <taxon>Dikarya</taxon>
        <taxon>Ascomycota</taxon>
        <taxon>Pezizomycotina</taxon>
        <taxon>Sordariomycetes</taxon>
        <taxon>Hypocreomycetidae</taxon>
        <taxon>Hypocreales</taxon>
        <taxon>Nectriaceae</taxon>
        <taxon>Fusarium</taxon>
        <taxon>Fusarium fujikuroi species complex</taxon>
    </lineage>
</organism>
<evidence type="ECO:0000256" key="8">
    <source>
        <dbReference type="ARBA" id="ARBA00023002"/>
    </source>
</evidence>
<evidence type="ECO:0000256" key="5">
    <source>
        <dbReference type="ARBA" id="ARBA00022692"/>
    </source>
</evidence>